<dbReference type="PRINTS" id="PR00237">
    <property type="entry name" value="GPCRRHODOPSN"/>
</dbReference>
<protein>
    <recommendedName>
        <fullName evidence="8">G-protein coupled receptors family 1 profile domain-containing protein</fullName>
    </recommendedName>
</protein>
<proteinExistence type="predicted"/>
<evidence type="ECO:0000256" key="2">
    <source>
        <dbReference type="ARBA" id="ARBA00022475"/>
    </source>
</evidence>
<evidence type="ECO:0000256" key="5">
    <source>
        <dbReference type="ARBA" id="ARBA00023136"/>
    </source>
</evidence>
<keyword evidence="6" id="KW-0675">Receptor</keyword>
<comment type="subcellular location">
    <subcellularLocation>
        <location evidence="1">Cell membrane</location>
        <topology evidence="1">Multi-pass membrane protein</topology>
    </subcellularLocation>
</comment>
<accession>A0A9X0DDP5</accession>
<evidence type="ECO:0000313" key="9">
    <source>
        <dbReference type="EMBL" id="KAJ7394214.1"/>
    </source>
</evidence>
<dbReference type="InterPro" id="IPR017452">
    <property type="entry name" value="GPCR_Rhodpsn_7TM"/>
</dbReference>
<evidence type="ECO:0000313" key="10">
    <source>
        <dbReference type="Proteomes" id="UP001163046"/>
    </source>
</evidence>
<gene>
    <name evidence="9" type="ORF">OS493_000016</name>
</gene>
<dbReference type="CDD" id="cd00637">
    <property type="entry name" value="7tm_classA_rhodopsin-like"/>
    <property type="match status" value="1"/>
</dbReference>
<dbReference type="PROSITE" id="PS50262">
    <property type="entry name" value="G_PROTEIN_RECEP_F1_2"/>
    <property type="match status" value="1"/>
</dbReference>
<evidence type="ECO:0000256" key="4">
    <source>
        <dbReference type="ARBA" id="ARBA00022989"/>
    </source>
</evidence>
<evidence type="ECO:0000256" key="6">
    <source>
        <dbReference type="ARBA" id="ARBA00023170"/>
    </source>
</evidence>
<dbReference type="PANTHER" id="PTHR24241:SF76">
    <property type="entry name" value="NEUROPEPTIDE SIFAMIDE RECEPTOR"/>
    <property type="match status" value="1"/>
</dbReference>
<keyword evidence="3 7" id="KW-0812">Transmembrane</keyword>
<reference evidence="9" key="1">
    <citation type="submission" date="2023-01" db="EMBL/GenBank/DDBJ databases">
        <title>Genome assembly of the deep-sea coral Lophelia pertusa.</title>
        <authorList>
            <person name="Herrera S."/>
            <person name="Cordes E."/>
        </authorList>
    </citation>
    <scope>NUCLEOTIDE SEQUENCE</scope>
    <source>
        <strain evidence="9">USNM1676648</strain>
        <tissue evidence="9">Polyp</tissue>
    </source>
</reference>
<evidence type="ECO:0000256" key="1">
    <source>
        <dbReference type="ARBA" id="ARBA00004651"/>
    </source>
</evidence>
<comment type="caution">
    <text evidence="9">The sequence shown here is derived from an EMBL/GenBank/DDBJ whole genome shotgun (WGS) entry which is preliminary data.</text>
</comment>
<sequence length="189" mass="21442">MGSLVEVLPGILICTFDFSIFALIIAYFLFCYTTILALPLIIIIILYIAIGIRIKRAIPPGNQLPSTQERRERMTHKVLAMLVTVVAVLIVFRFPLLIAMMACFTGSTTLCSKPNFMFVAWTLTFANSAINPWIYFIFNEQFRHGARLILEKLIPCCFKTANEVEPIPTGIHQICHSPHQLDEIVHMDQ</sequence>
<dbReference type="EMBL" id="MU825396">
    <property type="protein sequence ID" value="KAJ7394214.1"/>
    <property type="molecule type" value="Genomic_DNA"/>
</dbReference>
<dbReference type="OrthoDB" id="6076970at2759"/>
<dbReference type="SUPFAM" id="SSF81321">
    <property type="entry name" value="Family A G protein-coupled receptor-like"/>
    <property type="match status" value="1"/>
</dbReference>
<dbReference type="InterPro" id="IPR000276">
    <property type="entry name" value="GPCR_Rhodpsn"/>
</dbReference>
<keyword evidence="2" id="KW-1003">Cell membrane</keyword>
<evidence type="ECO:0000259" key="8">
    <source>
        <dbReference type="PROSITE" id="PS50262"/>
    </source>
</evidence>
<dbReference type="PANTHER" id="PTHR24241">
    <property type="entry name" value="NEUROPEPTIDE RECEPTOR-RELATED G-PROTEIN COUPLED RECEPTOR"/>
    <property type="match status" value="1"/>
</dbReference>
<name>A0A9X0DDP5_9CNID</name>
<feature type="transmembrane region" description="Helical" evidence="7">
    <location>
        <begin position="7"/>
        <end position="30"/>
    </location>
</feature>
<evidence type="ECO:0000256" key="7">
    <source>
        <dbReference type="SAM" id="Phobius"/>
    </source>
</evidence>
<keyword evidence="4 7" id="KW-1133">Transmembrane helix</keyword>
<dbReference type="GO" id="GO:0004930">
    <property type="term" value="F:G protein-coupled receptor activity"/>
    <property type="evidence" value="ECO:0007669"/>
    <property type="project" value="InterPro"/>
</dbReference>
<feature type="transmembrane region" description="Helical" evidence="7">
    <location>
        <begin position="78"/>
        <end position="98"/>
    </location>
</feature>
<dbReference type="Pfam" id="PF00001">
    <property type="entry name" value="7tm_1"/>
    <property type="match status" value="1"/>
</dbReference>
<keyword evidence="10" id="KW-1185">Reference proteome</keyword>
<dbReference type="GO" id="GO:0032870">
    <property type="term" value="P:cellular response to hormone stimulus"/>
    <property type="evidence" value="ECO:0007669"/>
    <property type="project" value="TreeGrafter"/>
</dbReference>
<dbReference type="AlphaFoldDB" id="A0A9X0DDP5"/>
<dbReference type="GO" id="GO:0042277">
    <property type="term" value="F:peptide binding"/>
    <property type="evidence" value="ECO:0007669"/>
    <property type="project" value="TreeGrafter"/>
</dbReference>
<dbReference type="GO" id="GO:0005886">
    <property type="term" value="C:plasma membrane"/>
    <property type="evidence" value="ECO:0007669"/>
    <property type="project" value="UniProtKB-SubCell"/>
</dbReference>
<keyword evidence="5 7" id="KW-0472">Membrane</keyword>
<feature type="transmembrane region" description="Helical" evidence="7">
    <location>
        <begin position="118"/>
        <end position="138"/>
    </location>
</feature>
<organism evidence="9 10">
    <name type="scientific">Desmophyllum pertusum</name>
    <dbReference type="NCBI Taxonomy" id="174260"/>
    <lineage>
        <taxon>Eukaryota</taxon>
        <taxon>Metazoa</taxon>
        <taxon>Cnidaria</taxon>
        <taxon>Anthozoa</taxon>
        <taxon>Hexacorallia</taxon>
        <taxon>Scleractinia</taxon>
        <taxon>Caryophylliina</taxon>
        <taxon>Caryophylliidae</taxon>
        <taxon>Desmophyllum</taxon>
    </lineage>
</organism>
<evidence type="ECO:0000256" key="3">
    <source>
        <dbReference type="ARBA" id="ARBA00022692"/>
    </source>
</evidence>
<dbReference type="Gene3D" id="1.20.1070.10">
    <property type="entry name" value="Rhodopsin 7-helix transmembrane proteins"/>
    <property type="match status" value="1"/>
</dbReference>
<dbReference type="Proteomes" id="UP001163046">
    <property type="component" value="Unassembled WGS sequence"/>
</dbReference>
<feature type="domain" description="G-protein coupled receptors family 1 profile" evidence="8">
    <location>
        <begin position="1"/>
        <end position="135"/>
    </location>
</feature>
<feature type="transmembrane region" description="Helical" evidence="7">
    <location>
        <begin position="36"/>
        <end position="54"/>
    </location>
</feature>